<comment type="caution">
    <text evidence="1">The sequence shown here is derived from an EMBL/GenBank/DDBJ whole genome shotgun (WGS) entry which is preliminary data.</text>
</comment>
<keyword evidence="2" id="KW-1185">Reference proteome</keyword>
<gene>
    <name evidence="1" type="ORF">CLOSTMETH_02325</name>
</gene>
<dbReference type="Proteomes" id="UP000003340">
    <property type="component" value="Unassembled WGS sequence"/>
</dbReference>
<name>C0EEN6_9FIRM</name>
<organism evidence="1 2">
    <name type="scientific">[Clostridium] methylpentosum DSM 5476</name>
    <dbReference type="NCBI Taxonomy" id="537013"/>
    <lineage>
        <taxon>Bacteria</taxon>
        <taxon>Bacillati</taxon>
        <taxon>Bacillota</taxon>
        <taxon>Clostridia</taxon>
        <taxon>Eubacteriales</taxon>
        <taxon>Oscillospiraceae</taxon>
        <taxon>Oscillospiraceae incertae sedis</taxon>
    </lineage>
</organism>
<accession>C0EEN6</accession>
<dbReference type="HOGENOM" id="CLU_1254141_0_0_9"/>
<reference evidence="1 2" key="2">
    <citation type="submission" date="2009-02" db="EMBL/GenBank/DDBJ databases">
        <title>Draft genome sequence of Clostridium methylpentosum (DSM 5476).</title>
        <authorList>
            <person name="Sudarsanam P."/>
            <person name="Ley R."/>
            <person name="Guruge J."/>
            <person name="Turnbaugh P.J."/>
            <person name="Mahowald M."/>
            <person name="Liep D."/>
            <person name="Gordon J."/>
        </authorList>
    </citation>
    <scope>NUCLEOTIDE SEQUENCE [LARGE SCALE GENOMIC DNA]</scope>
    <source>
        <strain evidence="1 2">DSM 5476</strain>
    </source>
</reference>
<dbReference type="EMBL" id="ACEC01000077">
    <property type="protein sequence ID" value="EEG30005.1"/>
    <property type="molecule type" value="Genomic_DNA"/>
</dbReference>
<sequence>MQNLWYNNQDRNADDTRRRTAPLFHNLPKLKEKSDMNKKLISILFVFVLAFSFVGCSDQYKDADIDPENVLFNDEIFSTLTPETLEEQGGYQKTDMVSLVYYNKDVEYIGQPGSVSYAFNTSNDMLYFAGYVPGSGADEDLFGVVFDKIAEQYGDFTAMENSNPIETQGCKTSSEVLKKLIGKSEGYFQFTWDVGKEGRTIEITYLTGTFSVMSKNKAAE</sequence>
<dbReference type="AlphaFoldDB" id="C0EEN6"/>
<proteinExistence type="predicted"/>
<evidence type="ECO:0000313" key="2">
    <source>
        <dbReference type="Proteomes" id="UP000003340"/>
    </source>
</evidence>
<reference evidence="1 2" key="1">
    <citation type="submission" date="2009-01" db="EMBL/GenBank/DDBJ databases">
        <authorList>
            <person name="Fulton L."/>
            <person name="Clifton S."/>
            <person name="Fulton B."/>
            <person name="Xu J."/>
            <person name="Minx P."/>
            <person name="Pepin K.H."/>
            <person name="Johnson M."/>
            <person name="Bhonagiri V."/>
            <person name="Nash W.E."/>
            <person name="Mardis E.R."/>
            <person name="Wilson R.K."/>
        </authorList>
    </citation>
    <scope>NUCLEOTIDE SEQUENCE [LARGE SCALE GENOMIC DNA]</scope>
    <source>
        <strain evidence="1 2">DSM 5476</strain>
    </source>
</reference>
<evidence type="ECO:0000313" key="1">
    <source>
        <dbReference type="EMBL" id="EEG30005.1"/>
    </source>
</evidence>
<protein>
    <submittedName>
        <fullName evidence="1">Uncharacterized protein</fullName>
    </submittedName>
</protein>